<keyword evidence="4" id="KW-0249">Electron transport</keyword>
<keyword evidence="5 6" id="KW-0408">Iron</keyword>
<feature type="signal peptide" evidence="7">
    <location>
        <begin position="1"/>
        <end position="23"/>
    </location>
</feature>
<keyword evidence="7" id="KW-0732">Signal</keyword>
<accession>A0ABY0IUN6</accession>
<keyword evidence="10" id="KW-1185">Reference proteome</keyword>
<dbReference type="Pfam" id="PF00034">
    <property type="entry name" value="Cytochrom_C"/>
    <property type="match status" value="1"/>
</dbReference>
<dbReference type="SUPFAM" id="SSF46626">
    <property type="entry name" value="Cytochrome c"/>
    <property type="match status" value="1"/>
</dbReference>
<feature type="domain" description="Cytochrome c" evidence="8">
    <location>
        <begin position="24"/>
        <end position="112"/>
    </location>
</feature>
<feature type="chain" id="PRO_5046996270" evidence="7">
    <location>
        <begin position="24"/>
        <end position="112"/>
    </location>
</feature>
<evidence type="ECO:0000256" key="7">
    <source>
        <dbReference type="SAM" id="SignalP"/>
    </source>
</evidence>
<evidence type="ECO:0000256" key="3">
    <source>
        <dbReference type="ARBA" id="ARBA00022723"/>
    </source>
</evidence>
<organism evidence="9 10">
    <name type="scientific">Azospira oryzae</name>
    <dbReference type="NCBI Taxonomy" id="146939"/>
    <lineage>
        <taxon>Bacteria</taxon>
        <taxon>Pseudomonadati</taxon>
        <taxon>Pseudomonadota</taxon>
        <taxon>Betaproteobacteria</taxon>
        <taxon>Rhodocyclales</taxon>
        <taxon>Rhodocyclaceae</taxon>
        <taxon>Azospira</taxon>
    </lineage>
</organism>
<evidence type="ECO:0000256" key="2">
    <source>
        <dbReference type="ARBA" id="ARBA00022617"/>
    </source>
</evidence>
<evidence type="ECO:0000256" key="4">
    <source>
        <dbReference type="ARBA" id="ARBA00022982"/>
    </source>
</evidence>
<reference evidence="9 10" key="1">
    <citation type="submission" date="2019-02" db="EMBL/GenBank/DDBJ databases">
        <title>Genomic Encyclopedia of Type Strains, Phase IV (KMG-IV): sequencing the most valuable type-strain genomes for metagenomic binning, comparative biology and taxonomic classification.</title>
        <authorList>
            <person name="Goeker M."/>
        </authorList>
    </citation>
    <scope>NUCLEOTIDE SEQUENCE [LARGE SCALE GENOMIC DNA]</scope>
    <source>
        <strain evidence="9 10">DSM 21223</strain>
    </source>
</reference>
<dbReference type="EMBL" id="SHKM01000001">
    <property type="protein sequence ID" value="RZT90518.1"/>
    <property type="molecule type" value="Genomic_DNA"/>
</dbReference>
<evidence type="ECO:0000256" key="1">
    <source>
        <dbReference type="ARBA" id="ARBA00022448"/>
    </source>
</evidence>
<dbReference type="PROSITE" id="PS51007">
    <property type="entry name" value="CYTC"/>
    <property type="match status" value="1"/>
</dbReference>
<protein>
    <submittedName>
        <fullName evidence="9">Cytochrome c</fullName>
    </submittedName>
</protein>
<comment type="caution">
    <text evidence="9">The sequence shown here is derived from an EMBL/GenBank/DDBJ whole genome shotgun (WGS) entry which is preliminary data.</text>
</comment>
<keyword evidence="2 6" id="KW-0349">Heme</keyword>
<evidence type="ECO:0000256" key="6">
    <source>
        <dbReference type="PROSITE-ProRule" id="PRU00433"/>
    </source>
</evidence>
<evidence type="ECO:0000259" key="8">
    <source>
        <dbReference type="PROSITE" id="PS51007"/>
    </source>
</evidence>
<gene>
    <name evidence="9" type="ORF">EV678_1335</name>
</gene>
<dbReference type="InterPro" id="IPR002324">
    <property type="entry name" value="Cyt_c_ID"/>
</dbReference>
<dbReference type="Proteomes" id="UP000292136">
    <property type="component" value="Unassembled WGS sequence"/>
</dbReference>
<name>A0ABY0IUN6_9RHOO</name>
<proteinExistence type="predicted"/>
<sequence>MSLTTRTLLCAALLGVVAVPAQAADKKRDAAMLELAERHRCLNCHEVDVKVRGPAWREVGRRYRDDPEAEARLLVKVREGGSGVWGDDFMSPNKRVSDADLQALVRWILSLR</sequence>
<keyword evidence="3 6" id="KW-0479">Metal-binding</keyword>
<dbReference type="RefSeq" id="WP_014238328.1">
    <property type="nucleotide sequence ID" value="NZ_SHKM01000001.1"/>
</dbReference>
<dbReference type="Gene3D" id="1.10.760.10">
    <property type="entry name" value="Cytochrome c-like domain"/>
    <property type="match status" value="1"/>
</dbReference>
<evidence type="ECO:0000256" key="5">
    <source>
        <dbReference type="ARBA" id="ARBA00023004"/>
    </source>
</evidence>
<dbReference type="InterPro" id="IPR009056">
    <property type="entry name" value="Cyt_c-like_dom"/>
</dbReference>
<dbReference type="InterPro" id="IPR036909">
    <property type="entry name" value="Cyt_c-like_dom_sf"/>
</dbReference>
<keyword evidence="1" id="KW-0813">Transport</keyword>
<evidence type="ECO:0000313" key="9">
    <source>
        <dbReference type="EMBL" id="RZT90518.1"/>
    </source>
</evidence>
<dbReference type="PRINTS" id="PR00606">
    <property type="entry name" value="CYTCHROMECID"/>
</dbReference>
<evidence type="ECO:0000313" key="10">
    <source>
        <dbReference type="Proteomes" id="UP000292136"/>
    </source>
</evidence>